<evidence type="ECO:0000259" key="5">
    <source>
        <dbReference type="PROSITE" id="PS51099"/>
    </source>
</evidence>
<evidence type="ECO:0000259" key="6">
    <source>
        <dbReference type="PROSITE" id="PS51372"/>
    </source>
</evidence>
<dbReference type="SUPFAM" id="SSF63520">
    <property type="entry name" value="PTS-regulatory domain, PRD"/>
    <property type="match status" value="1"/>
</dbReference>
<feature type="domain" description="PRD" evidence="6">
    <location>
        <begin position="46"/>
        <end position="153"/>
    </location>
</feature>
<feature type="domain" description="PTS EIIB type-2" evidence="5">
    <location>
        <begin position="157"/>
        <end position="247"/>
    </location>
</feature>
<evidence type="ECO:0000256" key="1">
    <source>
        <dbReference type="ARBA" id="ARBA00022679"/>
    </source>
</evidence>
<accession>A0ABS1TAS7</accession>
<keyword evidence="8" id="KW-1185">Reference proteome</keyword>
<comment type="caution">
    <text evidence="7">The sequence shown here is derived from an EMBL/GenBank/DDBJ whole genome shotgun (WGS) entry which is preliminary data.</text>
</comment>
<dbReference type="Proteomes" id="UP000632377">
    <property type="component" value="Unassembled WGS sequence"/>
</dbReference>
<keyword evidence="4" id="KW-0804">Transcription</keyword>
<dbReference type="EMBL" id="JAESWC010000004">
    <property type="protein sequence ID" value="MBL4936207.1"/>
    <property type="molecule type" value="Genomic_DNA"/>
</dbReference>
<evidence type="ECO:0000256" key="2">
    <source>
        <dbReference type="ARBA" id="ARBA00022737"/>
    </source>
</evidence>
<protein>
    <submittedName>
        <fullName evidence="7">PRD domain-containing protein</fullName>
    </submittedName>
</protein>
<dbReference type="Gene3D" id="3.40.50.2300">
    <property type="match status" value="1"/>
</dbReference>
<organism evidence="7 8">
    <name type="scientific">Clostridium rhizosphaerae</name>
    <dbReference type="NCBI Taxonomy" id="2803861"/>
    <lineage>
        <taxon>Bacteria</taxon>
        <taxon>Bacillati</taxon>
        <taxon>Bacillota</taxon>
        <taxon>Clostridia</taxon>
        <taxon>Eubacteriales</taxon>
        <taxon>Clostridiaceae</taxon>
        <taxon>Clostridium</taxon>
    </lineage>
</organism>
<evidence type="ECO:0000256" key="4">
    <source>
        <dbReference type="ARBA" id="ARBA00023163"/>
    </source>
</evidence>
<keyword evidence="1" id="KW-0808">Transferase</keyword>
<sequence>MKRRLEKFFADSIFKDKVDSSDLYYLTKRFLGAKISYFIEKADISEEAKEASLIAKKIIQDSEEYLGIDFSNDYELINSLTIHLKVALYRLRNNLAIENILTEQIKYRITFIYEITKKILSQYESQLNCTFPEDEVAYIAMYIGAAFERNVQNGFMQRVLVVCGSGMATSSILSTRLKILIPELKIVGPIAITDVKNKIKDEEFDFIISTVAIEVPGYQIVNVNPLLDVEYINQIKNLRFKKQSDYLAKRYEIKHKDKVLLNS</sequence>
<dbReference type="InterPro" id="IPR013011">
    <property type="entry name" value="PTS_EIIB_2"/>
</dbReference>
<dbReference type="Pfam" id="PF02302">
    <property type="entry name" value="PTS_IIB"/>
    <property type="match status" value="1"/>
</dbReference>
<dbReference type="SUPFAM" id="SSF52794">
    <property type="entry name" value="PTS system IIB component-like"/>
    <property type="match status" value="1"/>
</dbReference>
<evidence type="ECO:0000256" key="3">
    <source>
        <dbReference type="ARBA" id="ARBA00023015"/>
    </source>
</evidence>
<dbReference type="InterPro" id="IPR036095">
    <property type="entry name" value="PTS_EIIB-like_sf"/>
</dbReference>
<dbReference type="InterPro" id="IPR036634">
    <property type="entry name" value="PRD_sf"/>
</dbReference>
<evidence type="ECO:0000313" key="8">
    <source>
        <dbReference type="Proteomes" id="UP000632377"/>
    </source>
</evidence>
<gene>
    <name evidence="7" type="ORF">JK636_10595</name>
</gene>
<reference evidence="7 8" key="1">
    <citation type="submission" date="2021-01" db="EMBL/GenBank/DDBJ databases">
        <title>Genome public.</title>
        <authorList>
            <person name="Liu C."/>
            <person name="Sun Q."/>
        </authorList>
    </citation>
    <scope>NUCLEOTIDE SEQUENCE [LARGE SCALE GENOMIC DNA]</scope>
    <source>
        <strain evidence="7 8">YIM B02515</strain>
    </source>
</reference>
<proteinExistence type="predicted"/>
<dbReference type="PROSITE" id="PS51099">
    <property type="entry name" value="PTS_EIIB_TYPE_2"/>
    <property type="match status" value="1"/>
</dbReference>
<dbReference type="PANTHER" id="PTHR30185:SF18">
    <property type="entry name" value="TRANSCRIPTIONAL REGULATOR MTLR"/>
    <property type="match status" value="1"/>
</dbReference>
<dbReference type="Pfam" id="PF00874">
    <property type="entry name" value="PRD"/>
    <property type="match status" value="1"/>
</dbReference>
<dbReference type="InterPro" id="IPR011608">
    <property type="entry name" value="PRD"/>
</dbReference>
<dbReference type="CDD" id="cd05568">
    <property type="entry name" value="PTS_IIB_bgl_like"/>
    <property type="match status" value="1"/>
</dbReference>
<keyword evidence="2" id="KW-0677">Repeat</keyword>
<dbReference type="RefSeq" id="WP_202748895.1">
    <property type="nucleotide sequence ID" value="NZ_JAESWC010000004.1"/>
</dbReference>
<keyword evidence="3" id="KW-0805">Transcription regulation</keyword>
<dbReference type="PROSITE" id="PS51372">
    <property type="entry name" value="PRD_2"/>
    <property type="match status" value="1"/>
</dbReference>
<evidence type="ECO:0000313" key="7">
    <source>
        <dbReference type="EMBL" id="MBL4936207.1"/>
    </source>
</evidence>
<dbReference type="InterPro" id="IPR050661">
    <property type="entry name" value="BglG_antiterminators"/>
</dbReference>
<dbReference type="InterPro" id="IPR003501">
    <property type="entry name" value="PTS_EIIB_2/3"/>
</dbReference>
<dbReference type="PANTHER" id="PTHR30185">
    <property type="entry name" value="CRYPTIC BETA-GLUCOSIDE BGL OPERON ANTITERMINATOR"/>
    <property type="match status" value="1"/>
</dbReference>
<name>A0ABS1TAS7_9CLOT</name>
<dbReference type="Gene3D" id="1.10.1790.10">
    <property type="entry name" value="PRD domain"/>
    <property type="match status" value="1"/>
</dbReference>